<keyword evidence="1" id="KW-1133">Transmembrane helix</keyword>
<evidence type="ECO:0000313" key="2">
    <source>
        <dbReference type="EMBL" id="MET2832328.1"/>
    </source>
</evidence>
<gene>
    <name evidence="2" type="ORF">ABVQ20_35845</name>
</gene>
<reference evidence="2 3" key="1">
    <citation type="submission" date="2024-06" db="EMBL/GenBank/DDBJ databases">
        <authorList>
            <person name="Kim D.-U."/>
        </authorList>
    </citation>
    <scope>NUCLEOTIDE SEQUENCE [LARGE SCALE GENOMIC DNA]</scope>
    <source>
        <strain evidence="2 3">KACC15460</strain>
    </source>
</reference>
<keyword evidence="1" id="KW-0472">Membrane</keyword>
<dbReference type="RefSeq" id="WP_354464556.1">
    <property type="nucleotide sequence ID" value="NZ_JBEWSZ010000009.1"/>
</dbReference>
<proteinExistence type="predicted"/>
<feature type="transmembrane region" description="Helical" evidence="1">
    <location>
        <begin position="59"/>
        <end position="80"/>
    </location>
</feature>
<evidence type="ECO:0000313" key="3">
    <source>
        <dbReference type="Proteomes" id="UP001548832"/>
    </source>
</evidence>
<dbReference type="Proteomes" id="UP001548832">
    <property type="component" value="Unassembled WGS sequence"/>
</dbReference>
<dbReference type="EMBL" id="JBEWSZ010000009">
    <property type="protein sequence ID" value="MET2832328.1"/>
    <property type="molecule type" value="Genomic_DNA"/>
</dbReference>
<evidence type="ECO:0000256" key="1">
    <source>
        <dbReference type="SAM" id="Phobius"/>
    </source>
</evidence>
<organism evidence="2 3">
    <name type="scientific">Mesorhizobium shangrilense</name>
    <dbReference type="NCBI Taxonomy" id="460060"/>
    <lineage>
        <taxon>Bacteria</taxon>
        <taxon>Pseudomonadati</taxon>
        <taxon>Pseudomonadota</taxon>
        <taxon>Alphaproteobacteria</taxon>
        <taxon>Hyphomicrobiales</taxon>
        <taxon>Phyllobacteriaceae</taxon>
        <taxon>Mesorhizobium</taxon>
    </lineage>
</organism>
<keyword evidence="1" id="KW-0812">Transmembrane</keyword>
<sequence>MAGRQDNDDESRRILERIARETDPSGTSFMARAVKGAHDHVTATDADRSDPIEYWGTRVGRALGLLLAIGLMIWLVLFIIRGN</sequence>
<comment type="caution">
    <text evidence="2">The sequence shown here is derived from an EMBL/GenBank/DDBJ whole genome shotgun (WGS) entry which is preliminary data.</text>
</comment>
<protein>
    <submittedName>
        <fullName evidence="2">Uncharacterized protein</fullName>
    </submittedName>
</protein>
<name>A0ABV2DRP7_9HYPH</name>
<accession>A0ABV2DRP7</accession>
<keyword evidence="3" id="KW-1185">Reference proteome</keyword>